<accession>A0A917T1J8</accession>
<dbReference type="EMBL" id="BMLF01000002">
    <property type="protein sequence ID" value="GGM04982.1"/>
    <property type="molecule type" value="Genomic_DNA"/>
</dbReference>
<keyword evidence="3" id="KW-1185">Reference proteome</keyword>
<evidence type="ECO:0000313" key="2">
    <source>
        <dbReference type="EMBL" id="GGM04982.1"/>
    </source>
</evidence>
<reference evidence="2" key="1">
    <citation type="journal article" date="2014" name="Int. J. Syst. Evol. Microbiol.">
        <title>Complete genome sequence of Corynebacterium casei LMG S-19264T (=DSM 44701T), isolated from a smear-ripened cheese.</title>
        <authorList>
            <consortium name="US DOE Joint Genome Institute (JGI-PGF)"/>
            <person name="Walter F."/>
            <person name="Albersmeier A."/>
            <person name="Kalinowski J."/>
            <person name="Ruckert C."/>
        </authorList>
    </citation>
    <scope>NUCLEOTIDE SEQUENCE</scope>
    <source>
        <strain evidence="2">CGMCC 1.6293</strain>
    </source>
</reference>
<evidence type="ECO:0000313" key="3">
    <source>
        <dbReference type="Proteomes" id="UP000649829"/>
    </source>
</evidence>
<dbReference type="Proteomes" id="UP000649829">
    <property type="component" value="Unassembled WGS sequence"/>
</dbReference>
<feature type="region of interest" description="Disordered" evidence="1">
    <location>
        <begin position="1"/>
        <end position="29"/>
    </location>
</feature>
<organism evidence="2 3">
    <name type="scientific">Pseudooceanicola nanhaiensis</name>
    <dbReference type="NCBI Taxonomy" id="375761"/>
    <lineage>
        <taxon>Bacteria</taxon>
        <taxon>Pseudomonadati</taxon>
        <taxon>Pseudomonadota</taxon>
        <taxon>Alphaproteobacteria</taxon>
        <taxon>Rhodobacterales</taxon>
        <taxon>Paracoccaceae</taxon>
        <taxon>Pseudooceanicola</taxon>
    </lineage>
</organism>
<dbReference type="AlphaFoldDB" id="A0A917T1J8"/>
<evidence type="ECO:0000256" key="1">
    <source>
        <dbReference type="SAM" id="MobiDB-lite"/>
    </source>
</evidence>
<reference evidence="2" key="2">
    <citation type="submission" date="2020-09" db="EMBL/GenBank/DDBJ databases">
        <authorList>
            <person name="Sun Q."/>
            <person name="Zhou Y."/>
        </authorList>
    </citation>
    <scope>NUCLEOTIDE SEQUENCE</scope>
    <source>
        <strain evidence="2">CGMCC 1.6293</strain>
    </source>
</reference>
<comment type="caution">
    <text evidence="2">The sequence shown here is derived from an EMBL/GenBank/DDBJ whole genome shotgun (WGS) entry which is preliminary data.</text>
</comment>
<sequence length="100" mass="10587">MEKVRGRGGVPPDLPSIPRRSGCGELRIPTPPRVGSLCVVRPDNESGPPECEQRPGNPPAIAAVRVFQDPRSLPPPIYPAEGLKKKRTISALASGPFGSV</sequence>
<name>A0A917T1J8_9RHOB</name>
<proteinExistence type="predicted"/>
<protein>
    <submittedName>
        <fullName evidence="2">Uncharacterized protein</fullName>
    </submittedName>
</protein>
<gene>
    <name evidence="2" type="ORF">GCM10011534_28470</name>
</gene>